<dbReference type="Proteomes" id="UP001281447">
    <property type="component" value="Unassembled WGS sequence"/>
</dbReference>
<dbReference type="SUPFAM" id="SSF52218">
    <property type="entry name" value="Flavoproteins"/>
    <property type="match status" value="1"/>
</dbReference>
<dbReference type="InterPro" id="IPR029039">
    <property type="entry name" value="Flavoprotein-like_sf"/>
</dbReference>
<evidence type="ECO:0000259" key="2">
    <source>
        <dbReference type="Pfam" id="PF02525"/>
    </source>
</evidence>
<protein>
    <submittedName>
        <fullName evidence="3">NAD(P)H-dependent oxidoreductase</fullName>
    </submittedName>
</protein>
<dbReference type="RefSeq" id="WP_390355663.1">
    <property type="nucleotide sequence ID" value="NZ_JBHUIZ010000010.1"/>
</dbReference>
<reference evidence="3 4" key="1">
    <citation type="submission" date="2023-10" db="EMBL/GenBank/DDBJ databases">
        <title>Virgibacillus halophilus 5B73C genome.</title>
        <authorList>
            <person name="Miliotis G."/>
            <person name="Sengupta P."/>
            <person name="Hameed A."/>
            <person name="Chuvochina M."/>
            <person name="Mcdonagh F."/>
            <person name="Simpson A.C."/>
            <person name="Singh N.K."/>
            <person name="Rekha P.D."/>
            <person name="Raman K."/>
            <person name="Hugenholtz P."/>
            <person name="Venkateswaran K."/>
        </authorList>
    </citation>
    <scope>NUCLEOTIDE SEQUENCE [LARGE SCALE GENOMIC DNA]</scope>
    <source>
        <strain evidence="3 4">5B73C</strain>
    </source>
</reference>
<evidence type="ECO:0000313" key="4">
    <source>
        <dbReference type="Proteomes" id="UP001281447"/>
    </source>
</evidence>
<accession>A0ABU5C8G1</accession>
<keyword evidence="1" id="KW-0560">Oxidoreductase</keyword>
<evidence type="ECO:0000313" key="3">
    <source>
        <dbReference type="EMBL" id="MDY0394957.1"/>
    </source>
</evidence>
<feature type="domain" description="Flavodoxin-like fold" evidence="2">
    <location>
        <begin position="1"/>
        <end position="161"/>
    </location>
</feature>
<dbReference type="InterPro" id="IPR046980">
    <property type="entry name" value="KefG/KefF"/>
</dbReference>
<proteinExistence type="predicted"/>
<dbReference type="InterPro" id="IPR003680">
    <property type="entry name" value="Flavodoxin_fold"/>
</dbReference>
<dbReference type="PANTHER" id="PTHR47307:SF1">
    <property type="entry name" value="GLUTATHIONE-REGULATED POTASSIUM-EFFLUX SYSTEM ANCILLARY PROTEIN KEFG"/>
    <property type="match status" value="1"/>
</dbReference>
<dbReference type="EMBL" id="JAWDIP010000003">
    <property type="protein sequence ID" value="MDY0394957.1"/>
    <property type="molecule type" value="Genomic_DNA"/>
</dbReference>
<dbReference type="Gene3D" id="3.40.50.360">
    <property type="match status" value="1"/>
</dbReference>
<sequence length="230" mass="26676">MKTLVIISHPDLDESSSQQFLLAAIPKNENITVHHLEINYPDGNIDVFREQELLLAHDRIIFQFPFYWYSSPALLKHWQDVVLTEGFAYGQQGSMLAGKEFCLVLAIGVKESEYQAGGRELYSISELTKPYQALAFKTEMIYLKPLLIFQFAYLTHEQKIQLYMDYQQALTREKDDSLQAREKWLLSQLENMDKQNLADAEHATLSNAIAQIKSNRSTIEELRLILEQMR</sequence>
<dbReference type="Pfam" id="PF02525">
    <property type="entry name" value="Flavodoxin_2"/>
    <property type="match status" value="1"/>
</dbReference>
<evidence type="ECO:0000256" key="1">
    <source>
        <dbReference type="ARBA" id="ARBA00023002"/>
    </source>
</evidence>
<keyword evidence="4" id="KW-1185">Reference proteome</keyword>
<organism evidence="3 4">
    <name type="scientific">Tigheibacillus halophilus</name>
    <dbReference type="NCBI Taxonomy" id="361280"/>
    <lineage>
        <taxon>Bacteria</taxon>
        <taxon>Bacillati</taxon>
        <taxon>Bacillota</taxon>
        <taxon>Bacilli</taxon>
        <taxon>Bacillales</taxon>
        <taxon>Bacillaceae</taxon>
        <taxon>Tigheibacillus</taxon>
    </lineage>
</organism>
<gene>
    <name evidence="3" type="ORF">RWE15_11590</name>
</gene>
<dbReference type="PANTHER" id="PTHR47307">
    <property type="entry name" value="GLUTATHIONE-REGULATED POTASSIUM-EFFLUX SYSTEM ANCILLARY PROTEIN KEFG"/>
    <property type="match status" value="1"/>
</dbReference>
<comment type="caution">
    <text evidence="3">The sequence shown here is derived from an EMBL/GenBank/DDBJ whole genome shotgun (WGS) entry which is preliminary data.</text>
</comment>
<name>A0ABU5C8G1_9BACI</name>